<organism evidence="1 2">
    <name type="scientific">Aspergillus versicolor CBS 583.65</name>
    <dbReference type="NCBI Taxonomy" id="1036611"/>
    <lineage>
        <taxon>Eukaryota</taxon>
        <taxon>Fungi</taxon>
        <taxon>Dikarya</taxon>
        <taxon>Ascomycota</taxon>
        <taxon>Pezizomycotina</taxon>
        <taxon>Eurotiomycetes</taxon>
        <taxon>Eurotiomycetidae</taxon>
        <taxon>Eurotiales</taxon>
        <taxon>Aspergillaceae</taxon>
        <taxon>Aspergillus</taxon>
        <taxon>Aspergillus subgen. Nidulantes</taxon>
    </lineage>
</organism>
<reference evidence="2" key="1">
    <citation type="journal article" date="2017" name="Genome Biol.">
        <title>Comparative genomics reveals high biological diversity and specific adaptations in the industrially and medically important fungal genus Aspergillus.</title>
        <authorList>
            <person name="de Vries R.P."/>
            <person name="Riley R."/>
            <person name="Wiebenga A."/>
            <person name="Aguilar-Osorio G."/>
            <person name="Amillis S."/>
            <person name="Uchima C.A."/>
            <person name="Anderluh G."/>
            <person name="Asadollahi M."/>
            <person name="Askin M."/>
            <person name="Barry K."/>
            <person name="Battaglia E."/>
            <person name="Bayram O."/>
            <person name="Benocci T."/>
            <person name="Braus-Stromeyer S.A."/>
            <person name="Caldana C."/>
            <person name="Canovas D."/>
            <person name="Cerqueira G.C."/>
            <person name="Chen F."/>
            <person name="Chen W."/>
            <person name="Choi C."/>
            <person name="Clum A."/>
            <person name="Dos Santos R.A."/>
            <person name="Damasio A.R."/>
            <person name="Diallinas G."/>
            <person name="Emri T."/>
            <person name="Fekete E."/>
            <person name="Flipphi M."/>
            <person name="Freyberg S."/>
            <person name="Gallo A."/>
            <person name="Gournas C."/>
            <person name="Habgood R."/>
            <person name="Hainaut M."/>
            <person name="Harispe M.L."/>
            <person name="Henrissat B."/>
            <person name="Hilden K.S."/>
            <person name="Hope R."/>
            <person name="Hossain A."/>
            <person name="Karabika E."/>
            <person name="Karaffa L."/>
            <person name="Karanyi Z."/>
            <person name="Krasevec N."/>
            <person name="Kuo A."/>
            <person name="Kusch H."/>
            <person name="LaButti K."/>
            <person name="Lagendijk E.L."/>
            <person name="Lapidus A."/>
            <person name="Levasseur A."/>
            <person name="Lindquist E."/>
            <person name="Lipzen A."/>
            <person name="Logrieco A.F."/>
            <person name="MacCabe A."/>
            <person name="Maekelae M.R."/>
            <person name="Malavazi I."/>
            <person name="Melin P."/>
            <person name="Meyer V."/>
            <person name="Mielnichuk N."/>
            <person name="Miskei M."/>
            <person name="Molnar A.P."/>
            <person name="Mule G."/>
            <person name="Ngan C.Y."/>
            <person name="Orejas M."/>
            <person name="Orosz E."/>
            <person name="Ouedraogo J.P."/>
            <person name="Overkamp K.M."/>
            <person name="Park H.-S."/>
            <person name="Perrone G."/>
            <person name="Piumi F."/>
            <person name="Punt P.J."/>
            <person name="Ram A.F."/>
            <person name="Ramon A."/>
            <person name="Rauscher S."/>
            <person name="Record E."/>
            <person name="Riano-Pachon D.M."/>
            <person name="Robert V."/>
            <person name="Roehrig J."/>
            <person name="Ruller R."/>
            <person name="Salamov A."/>
            <person name="Salih N.S."/>
            <person name="Samson R.A."/>
            <person name="Sandor E."/>
            <person name="Sanguinetti M."/>
            <person name="Schuetze T."/>
            <person name="Sepcic K."/>
            <person name="Shelest E."/>
            <person name="Sherlock G."/>
            <person name="Sophianopoulou V."/>
            <person name="Squina F.M."/>
            <person name="Sun H."/>
            <person name="Susca A."/>
            <person name="Todd R.B."/>
            <person name="Tsang A."/>
            <person name="Unkles S.E."/>
            <person name="van de Wiele N."/>
            <person name="van Rossen-Uffink D."/>
            <person name="Oliveira J.V."/>
            <person name="Vesth T.C."/>
            <person name="Visser J."/>
            <person name="Yu J.-H."/>
            <person name="Zhou M."/>
            <person name="Andersen M.R."/>
            <person name="Archer D.B."/>
            <person name="Baker S.E."/>
            <person name="Benoit I."/>
            <person name="Brakhage A.A."/>
            <person name="Braus G.H."/>
            <person name="Fischer R."/>
            <person name="Frisvad J.C."/>
            <person name="Goldman G.H."/>
            <person name="Houbraken J."/>
            <person name="Oakley B."/>
            <person name="Pocsi I."/>
            <person name="Scazzocchio C."/>
            <person name="Seiboth B."/>
            <person name="vanKuyk P.A."/>
            <person name="Wortman J."/>
            <person name="Dyer P.S."/>
            <person name="Grigoriev I.V."/>
        </authorList>
    </citation>
    <scope>NUCLEOTIDE SEQUENCE [LARGE SCALE GENOMIC DNA]</scope>
    <source>
        <strain evidence="2">CBS 583.65</strain>
    </source>
</reference>
<gene>
    <name evidence="1" type="ORF">ASPVEDRAFT_24943</name>
</gene>
<dbReference type="GeneID" id="63725232"/>
<name>A0A1L9P968_ASPVE</name>
<accession>A0A1L9P968</accession>
<keyword evidence="2" id="KW-1185">Reference proteome</keyword>
<dbReference type="Proteomes" id="UP000184073">
    <property type="component" value="Unassembled WGS sequence"/>
</dbReference>
<dbReference type="STRING" id="1036611.A0A1L9P968"/>
<evidence type="ECO:0000313" key="2">
    <source>
        <dbReference type="Proteomes" id="UP000184073"/>
    </source>
</evidence>
<dbReference type="OrthoDB" id="3508621at2759"/>
<evidence type="ECO:0008006" key="3">
    <source>
        <dbReference type="Google" id="ProtNLM"/>
    </source>
</evidence>
<dbReference type="RefSeq" id="XP_040663798.1">
    <property type="nucleotide sequence ID" value="XM_040809721.1"/>
</dbReference>
<dbReference type="VEuPathDB" id="FungiDB:ASPVEDRAFT_24943"/>
<evidence type="ECO:0000313" key="1">
    <source>
        <dbReference type="EMBL" id="OJI98035.1"/>
    </source>
</evidence>
<sequence length="273" mass="31197">MTLRRFDKHNSASKVSKTQYLCFQTLIIPRKRESFKPAQWDMTEQVDAATDELDESDDFQSFLTDIRNGHPPATGEFRTIPDMYTHVLRQVDAGYPGRLQRHDETAVNTSLLMLLQAITNTALAPLAEWRPTKIHFKATFMTLAGGAKREMVAATDGQLQSKTTHEVKAIVECKAHERGDDDTTIAMQEAALFVAWIKDFPQSPETRFMVSQDAMQLYITVAVTPIAWRDFLIRSRTERKRSFMQLYRFGPWDLDDADQIKKVAPILLAITKL</sequence>
<dbReference type="AlphaFoldDB" id="A0A1L9P968"/>
<proteinExistence type="predicted"/>
<dbReference type="EMBL" id="KV878126">
    <property type="protein sequence ID" value="OJI98035.1"/>
    <property type="molecule type" value="Genomic_DNA"/>
</dbReference>
<protein>
    <recommendedName>
        <fullName evidence="3">Fungal-type protein kinase domain-containing protein</fullName>
    </recommendedName>
</protein>